<dbReference type="PANTHER" id="PTHR24216:SF8">
    <property type="entry name" value="PAXILLIN, ISOFORM F"/>
    <property type="match status" value="1"/>
</dbReference>
<feature type="region of interest" description="Disordered" evidence="4">
    <location>
        <begin position="580"/>
        <end position="617"/>
    </location>
</feature>
<evidence type="ECO:0000313" key="7">
    <source>
        <dbReference type="Proteomes" id="UP000283383"/>
    </source>
</evidence>
<dbReference type="InterPro" id="IPR001781">
    <property type="entry name" value="Znf_LIM"/>
</dbReference>
<feature type="compositionally biased region" description="Low complexity" evidence="4">
    <location>
        <begin position="501"/>
        <end position="520"/>
    </location>
</feature>
<feature type="compositionally biased region" description="Basic and acidic residues" evidence="4">
    <location>
        <begin position="1"/>
        <end position="13"/>
    </location>
</feature>
<dbReference type="SMART" id="SM00132">
    <property type="entry name" value="LIM"/>
    <property type="match status" value="3"/>
</dbReference>
<feature type="region of interest" description="Disordered" evidence="4">
    <location>
        <begin position="533"/>
        <end position="553"/>
    </location>
</feature>
<keyword evidence="7" id="KW-1185">Reference proteome</keyword>
<dbReference type="GO" id="GO:0030695">
    <property type="term" value="F:GTPase regulator activity"/>
    <property type="evidence" value="ECO:0007669"/>
    <property type="project" value="UniProtKB-ARBA"/>
</dbReference>
<dbReference type="Proteomes" id="UP000283383">
    <property type="component" value="Unassembled WGS sequence"/>
</dbReference>
<evidence type="ECO:0000256" key="1">
    <source>
        <dbReference type="ARBA" id="ARBA00022723"/>
    </source>
</evidence>
<name>A0A420IYJ7_9PEZI</name>
<keyword evidence="2 3" id="KW-0862">Zinc</keyword>
<keyword evidence="1 3" id="KW-0479">Metal-binding</keyword>
<feature type="region of interest" description="Disordered" evidence="4">
    <location>
        <begin position="232"/>
        <end position="429"/>
    </location>
</feature>
<feature type="region of interest" description="Disordered" evidence="4">
    <location>
        <begin position="442"/>
        <end position="475"/>
    </location>
</feature>
<feature type="compositionally biased region" description="Polar residues" evidence="4">
    <location>
        <begin position="533"/>
        <end position="546"/>
    </location>
</feature>
<dbReference type="SUPFAM" id="SSF57716">
    <property type="entry name" value="Glucocorticoid receptor-like (DNA-binding domain)"/>
    <property type="match status" value="2"/>
</dbReference>
<dbReference type="Pfam" id="PF00412">
    <property type="entry name" value="LIM"/>
    <property type="match status" value="3"/>
</dbReference>
<dbReference type="STRING" id="62708.A0A420IYJ7"/>
<dbReference type="FunFam" id="2.10.110.10:FF:000077">
    <property type="entry name" value="LIM domain protein"/>
    <property type="match status" value="1"/>
</dbReference>
<feature type="compositionally biased region" description="Basic and acidic residues" evidence="4">
    <location>
        <begin position="442"/>
        <end position="451"/>
    </location>
</feature>
<keyword evidence="3" id="KW-0440">LIM domain</keyword>
<feature type="compositionally biased region" description="Polar residues" evidence="4">
    <location>
        <begin position="287"/>
        <end position="304"/>
    </location>
</feature>
<feature type="compositionally biased region" description="Polar residues" evidence="4">
    <location>
        <begin position="89"/>
        <end position="101"/>
    </location>
</feature>
<evidence type="ECO:0000256" key="3">
    <source>
        <dbReference type="PROSITE-ProRule" id="PRU00125"/>
    </source>
</evidence>
<feature type="compositionally biased region" description="Basic and acidic residues" evidence="4">
    <location>
        <begin position="415"/>
        <end position="429"/>
    </location>
</feature>
<evidence type="ECO:0000256" key="2">
    <source>
        <dbReference type="ARBA" id="ARBA00022833"/>
    </source>
</evidence>
<evidence type="ECO:0000256" key="4">
    <source>
        <dbReference type="SAM" id="MobiDB-lite"/>
    </source>
</evidence>
<dbReference type="PROSITE" id="PS00478">
    <property type="entry name" value="LIM_DOMAIN_1"/>
    <property type="match status" value="1"/>
</dbReference>
<feature type="compositionally biased region" description="Basic and acidic residues" evidence="4">
    <location>
        <begin position="251"/>
        <end position="260"/>
    </location>
</feature>
<dbReference type="PANTHER" id="PTHR24216">
    <property type="entry name" value="PAXILLIN-RELATED"/>
    <property type="match status" value="1"/>
</dbReference>
<dbReference type="AlphaFoldDB" id="A0A420IYJ7"/>
<reference evidence="6 7" key="1">
    <citation type="journal article" date="2018" name="BMC Genomics">
        <title>Comparative genome analyses reveal sequence features reflecting distinct modes of host-adaptation between dicot and monocot powdery mildew.</title>
        <authorList>
            <person name="Wu Y."/>
            <person name="Ma X."/>
            <person name="Pan Z."/>
            <person name="Kale S.D."/>
            <person name="Song Y."/>
            <person name="King H."/>
            <person name="Zhang Q."/>
            <person name="Presley C."/>
            <person name="Deng X."/>
            <person name="Wei C.I."/>
            <person name="Xiao S."/>
        </authorList>
    </citation>
    <scope>NUCLEOTIDE SEQUENCE [LARGE SCALE GENOMIC DNA]</scope>
    <source>
        <strain evidence="6">UMSG3</strain>
    </source>
</reference>
<dbReference type="CDD" id="cd08368">
    <property type="entry name" value="LIM"/>
    <property type="match status" value="1"/>
</dbReference>
<feature type="compositionally biased region" description="Polar residues" evidence="4">
    <location>
        <begin position="491"/>
        <end position="500"/>
    </location>
</feature>
<feature type="domain" description="LIM zinc-binding" evidence="5">
    <location>
        <begin position="622"/>
        <end position="683"/>
    </location>
</feature>
<organism evidence="6 7">
    <name type="scientific">Golovinomyces cichoracearum</name>
    <dbReference type="NCBI Taxonomy" id="62708"/>
    <lineage>
        <taxon>Eukaryota</taxon>
        <taxon>Fungi</taxon>
        <taxon>Dikarya</taxon>
        <taxon>Ascomycota</taxon>
        <taxon>Pezizomycotina</taxon>
        <taxon>Leotiomycetes</taxon>
        <taxon>Erysiphales</taxon>
        <taxon>Erysiphaceae</taxon>
        <taxon>Golovinomyces</taxon>
    </lineage>
</organism>
<proteinExistence type="predicted"/>
<feature type="compositionally biased region" description="Polar residues" evidence="4">
    <location>
        <begin position="59"/>
        <end position="76"/>
    </location>
</feature>
<gene>
    <name evidence="6" type="ORF">GcM3_054007</name>
</gene>
<feature type="compositionally biased region" description="Polar residues" evidence="4">
    <location>
        <begin position="345"/>
        <end position="365"/>
    </location>
</feature>
<feature type="domain" description="LIM zinc-binding" evidence="5">
    <location>
        <begin position="717"/>
        <end position="777"/>
    </location>
</feature>
<dbReference type="Gene3D" id="2.10.110.10">
    <property type="entry name" value="Cysteine Rich Protein"/>
    <property type="match status" value="3"/>
</dbReference>
<feature type="compositionally biased region" description="Low complexity" evidence="4">
    <location>
        <begin position="596"/>
        <end position="606"/>
    </location>
</feature>
<accession>A0A420IYJ7</accession>
<comment type="caution">
    <text evidence="6">The sequence shown here is derived from an EMBL/GenBank/DDBJ whole genome shotgun (WGS) entry which is preliminary data.</text>
</comment>
<dbReference type="GO" id="GO:0046872">
    <property type="term" value="F:metal ion binding"/>
    <property type="evidence" value="ECO:0007669"/>
    <property type="project" value="UniProtKB-KW"/>
</dbReference>
<feature type="region of interest" description="Disordered" evidence="4">
    <location>
        <begin position="1"/>
        <end position="24"/>
    </location>
</feature>
<feature type="domain" description="LIM zinc-binding" evidence="5">
    <location>
        <begin position="780"/>
        <end position="844"/>
    </location>
</feature>
<evidence type="ECO:0000259" key="5">
    <source>
        <dbReference type="PROSITE" id="PS50023"/>
    </source>
</evidence>
<dbReference type="EMBL" id="MCBQ01005441">
    <property type="protein sequence ID" value="RKF79585.1"/>
    <property type="molecule type" value="Genomic_DNA"/>
</dbReference>
<sequence length="844" mass="94886">MQLRGRSRDRETKSTPPGPVYMSNEEFAEYLKNLRNSRVARPKGARPLSLTTRPEALNKESSYYTQEGSNSEQNHPSPGIAIRSHRRAQSSLSNTYSSAKSRTGRLLPLQTSLSPEIPLLKPSDVVPSATYIERGQRWMEKEEAVALREAMEDMDSSEDTEENRIYAAAHKEACELVWQHKNPQLVGKPDQPYRYKNHLRKNSYQVARTESVGRRGSSSLATGLARDIPVTIRSFSGGSSSSEGMTVRNRRSSDESDLIRKRQSNLDPHLDKRNSISVEPATDHNMKSTAVRTYRNSQLNSGNPSIPRRNSGRRNISGEIKSGPFRGDQIWEEPEQQKAQRGRPQVTQDVPVSQNLKSKPSTNHVQFAKDVELRSNSTPPEPSKRVSIFEIHRNPPSQTRNPRYVANHPTNSSENGKEKAHGSQKQTKEVLEIRSEEIRQATSMRLKDRSPKLPLPSVISDRPGRPIVSFDPNWKPKEADLKSEIRKSQVNNLKSKQILPTTSTTKTSSSSSSASLVPSRSSVEINCQTVDDIPNSENLGSRSCHSAASPPRLVPSIPSINITEMPSISISPSFSPVIGVEEPKSKPKRPLPIPRSNTNVSVSTNNPDQGHRSPAAGKRATVACSKCRLPIQNRVLKIGANEHFHPKCFCCTTCGSELESLEIYPEPSSKRIERLDRIRRRAEGEQLPEIEGQTEHDDGDESERYYCHLDFHENFAPRCKHCKTPIIGEHIVALGEHWHPGHFFCAECGDPFRKGMTHIQKDSYAWCINCQIKRTERQAPKCKKCRKAVIGEYVRALGGEWHEQCFRCAVCQKGFDDGSFYPKQVDDEQTIVLCIHCIERELKA</sequence>
<evidence type="ECO:0000313" key="6">
    <source>
        <dbReference type="EMBL" id="RKF79585.1"/>
    </source>
</evidence>
<protein>
    <submittedName>
        <fullName evidence="6">Putative lim domain-containing protein</fullName>
    </submittedName>
</protein>
<dbReference type="PROSITE" id="PS50023">
    <property type="entry name" value="LIM_DOMAIN_2"/>
    <property type="match status" value="3"/>
</dbReference>
<feature type="region of interest" description="Disordered" evidence="4">
    <location>
        <begin position="37"/>
        <end position="103"/>
    </location>
</feature>
<feature type="region of interest" description="Disordered" evidence="4">
    <location>
        <begin position="491"/>
        <end position="520"/>
    </location>
</feature>
<feature type="compositionally biased region" description="Low complexity" evidence="4">
    <location>
        <begin position="234"/>
        <end position="244"/>
    </location>
</feature>